<accession>A0A8H6KAH5</accession>
<dbReference type="EMBL" id="WIGM01000354">
    <property type="protein sequence ID" value="KAF6827879.1"/>
    <property type="molecule type" value="Genomic_DNA"/>
</dbReference>
<comment type="caution">
    <text evidence="2">The sequence shown here is derived from an EMBL/GenBank/DDBJ whole genome shotgun (WGS) entry which is preliminary data.</text>
</comment>
<organism evidence="2 3">
    <name type="scientific">Colletotrichum musicola</name>
    <dbReference type="NCBI Taxonomy" id="2175873"/>
    <lineage>
        <taxon>Eukaryota</taxon>
        <taxon>Fungi</taxon>
        <taxon>Dikarya</taxon>
        <taxon>Ascomycota</taxon>
        <taxon>Pezizomycotina</taxon>
        <taxon>Sordariomycetes</taxon>
        <taxon>Hypocreomycetidae</taxon>
        <taxon>Glomerellales</taxon>
        <taxon>Glomerellaceae</taxon>
        <taxon>Colletotrichum</taxon>
        <taxon>Colletotrichum orchidearum species complex</taxon>
    </lineage>
</organism>
<dbReference type="AlphaFoldDB" id="A0A8H6KAH5"/>
<sequence>GRRPIKARIADHCNNLGQASAISHGASRVVTRVAAGWASCSRLQRNDEDPCRRRRDAQVCGVRCDAVLRWFSVRLRCDAVRCDRPTGGEESEALEDVALTGDGKSAEERRR</sequence>
<protein>
    <submittedName>
        <fullName evidence="2">Uncharacterized protein</fullName>
    </submittedName>
</protein>
<evidence type="ECO:0000313" key="2">
    <source>
        <dbReference type="EMBL" id="KAF6827879.1"/>
    </source>
</evidence>
<feature type="region of interest" description="Disordered" evidence="1">
    <location>
        <begin position="84"/>
        <end position="111"/>
    </location>
</feature>
<proteinExistence type="predicted"/>
<name>A0A8H6KAH5_9PEZI</name>
<feature type="non-terminal residue" evidence="2">
    <location>
        <position position="1"/>
    </location>
</feature>
<keyword evidence="3" id="KW-1185">Reference proteome</keyword>
<evidence type="ECO:0000256" key="1">
    <source>
        <dbReference type="SAM" id="MobiDB-lite"/>
    </source>
</evidence>
<evidence type="ECO:0000313" key="3">
    <source>
        <dbReference type="Proteomes" id="UP000639643"/>
    </source>
</evidence>
<gene>
    <name evidence="2" type="ORF">CMUS01_08800</name>
</gene>
<reference evidence="2" key="1">
    <citation type="journal article" date="2020" name="Phytopathology">
        <title>Genome Sequence Resources of Colletotrichum truncatum, C. plurivorum, C. musicola, and C. sojae: Four Species Pathogenic to Soybean (Glycine max).</title>
        <authorList>
            <person name="Rogerio F."/>
            <person name="Boufleur T.R."/>
            <person name="Ciampi-Guillardi M."/>
            <person name="Sukno S.A."/>
            <person name="Thon M.R."/>
            <person name="Massola Junior N.S."/>
            <person name="Baroncelli R."/>
        </authorList>
    </citation>
    <scope>NUCLEOTIDE SEQUENCE</scope>
    <source>
        <strain evidence="2">LFN0074</strain>
    </source>
</reference>
<dbReference type="Proteomes" id="UP000639643">
    <property type="component" value="Unassembled WGS sequence"/>
</dbReference>